<keyword evidence="2" id="KW-1185">Reference proteome</keyword>
<evidence type="ECO:0000313" key="2">
    <source>
        <dbReference type="Proteomes" id="UP000240493"/>
    </source>
</evidence>
<gene>
    <name evidence="1" type="ORF">M441DRAFT_56782</name>
</gene>
<sequence>MLEDVRAQASKVPAGFATSTCTQQARRRGRVQEPSQRELAEAAAYKVYVALDITSAGAFILGGLDA</sequence>
<accession>A0A2T3ZB07</accession>
<dbReference type="AlphaFoldDB" id="A0A2T3ZB07"/>
<organism evidence="1 2">
    <name type="scientific">Trichoderma asperellum (strain ATCC 204424 / CBS 433.97 / NBRC 101777)</name>
    <dbReference type="NCBI Taxonomy" id="1042311"/>
    <lineage>
        <taxon>Eukaryota</taxon>
        <taxon>Fungi</taxon>
        <taxon>Dikarya</taxon>
        <taxon>Ascomycota</taxon>
        <taxon>Pezizomycotina</taxon>
        <taxon>Sordariomycetes</taxon>
        <taxon>Hypocreomycetidae</taxon>
        <taxon>Hypocreales</taxon>
        <taxon>Hypocreaceae</taxon>
        <taxon>Trichoderma</taxon>
    </lineage>
</organism>
<proteinExistence type="predicted"/>
<dbReference type="Proteomes" id="UP000240493">
    <property type="component" value="Unassembled WGS sequence"/>
</dbReference>
<dbReference type="EMBL" id="KZ679260">
    <property type="protein sequence ID" value="PTB41985.1"/>
    <property type="molecule type" value="Genomic_DNA"/>
</dbReference>
<protein>
    <submittedName>
        <fullName evidence="1">Uncharacterized protein</fullName>
    </submittedName>
</protein>
<name>A0A2T3ZB07_TRIA4</name>
<reference evidence="1 2" key="1">
    <citation type="submission" date="2016-07" db="EMBL/GenBank/DDBJ databases">
        <title>Multiple horizontal gene transfer events from other fungi enriched the ability of initially mycotrophic Trichoderma (Ascomycota) to feed on dead plant biomass.</title>
        <authorList>
            <consortium name="DOE Joint Genome Institute"/>
            <person name="Aerts A."/>
            <person name="Atanasova L."/>
            <person name="Chenthamara K."/>
            <person name="Zhang J."/>
            <person name="Grujic M."/>
            <person name="Henrissat B."/>
            <person name="Kuo A."/>
            <person name="Salamov A."/>
            <person name="Lipzen A."/>
            <person name="Labutti K."/>
            <person name="Barry K."/>
            <person name="Miao Y."/>
            <person name="Rahimi M.J."/>
            <person name="Shen Q."/>
            <person name="Grigoriev I.V."/>
            <person name="Kubicek C.P."/>
            <person name="Druzhinina I.S."/>
        </authorList>
    </citation>
    <scope>NUCLEOTIDE SEQUENCE [LARGE SCALE GENOMIC DNA]</scope>
    <source>
        <strain evidence="1 2">CBS 433.97</strain>
    </source>
</reference>
<evidence type="ECO:0000313" key="1">
    <source>
        <dbReference type="EMBL" id="PTB41985.1"/>
    </source>
</evidence>